<name>A0A5A7MZ95_9PROT</name>
<dbReference type="PANTHER" id="PTHR34129">
    <property type="entry name" value="BLR1139 PROTEIN"/>
    <property type="match status" value="1"/>
</dbReference>
<dbReference type="PANTHER" id="PTHR34129:SF1">
    <property type="entry name" value="DUF952 DOMAIN-CONTAINING PROTEIN"/>
    <property type="match status" value="1"/>
</dbReference>
<dbReference type="Proteomes" id="UP000325187">
    <property type="component" value="Unassembled WGS sequence"/>
</dbReference>
<dbReference type="Pfam" id="PF06108">
    <property type="entry name" value="DUF952"/>
    <property type="match status" value="1"/>
</dbReference>
<gene>
    <name evidence="1" type="ORF">JCM17845_13980</name>
</gene>
<dbReference type="EMBL" id="BKCM01000006">
    <property type="protein sequence ID" value="GER00775.1"/>
    <property type="molecule type" value="Genomic_DNA"/>
</dbReference>
<evidence type="ECO:0000313" key="1">
    <source>
        <dbReference type="EMBL" id="GER00775.1"/>
    </source>
</evidence>
<organism evidence="1 2">
    <name type="scientific">Iodidimonas gelatinilytica</name>
    <dbReference type="NCBI Taxonomy" id="1236966"/>
    <lineage>
        <taxon>Bacteria</taxon>
        <taxon>Pseudomonadati</taxon>
        <taxon>Pseudomonadota</taxon>
        <taxon>Alphaproteobacteria</taxon>
        <taxon>Iodidimonadales</taxon>
        <taxon>Iodidimonadaceae</taxon>
        <taxon>Iodidimonas</taxon>
    </lineage>
</organism>
<reference evidence="1 2" key="1">
    <citation type="submission" date="2019-09" db="EMBL/GenBank/DDBJ databases">
        <title>NBRP : Genome information of microbial organism related human and environment.</title>
        <authorList>
            <person name="Hattori M."/>
            <person name="Oshima K."/>
            <person name="Inaba H."/>
            <person name="Suda W."/>
            <person name="Sakamoto M."/>
            <person name="Iino T."/>
            <person name="Kitahara M."/>
            <person name="Oshida Y."/>
            <person name="Iida T."/>
            <person name="Kudo T."/>
            <person name="Itoh T."/>
            <person name="Ohkuma M."/>
        </authorList>
    </citation>
    <scope>NUCLEOTIDE SEQUENCE [LARGE SCALE GENOMIC DNA]</scope>
    <source>
        <strain evidence="1 2">Mie-1</strain>
    </source>
</reference>
<dbReference type="Gene3D" id="3.20.170.20">
    <property type="entry name" value="Protein of unknown function DUF952"/>
    <property type="match status" value="1"/>
</dbReference>
<comment type="caution">
    <text evidence="1">The sequence shown here is derived from an EMBL/GenBank/DDBJ whole genome shotgun (WGS) entry which is preliminary data.</text>
</comment>
<keyword evidence="2" id="KW-1185">Reference proteome</keyword>
<proteinExistence type="predicted"/>
<evidence type="ECO:0008006" key="3">
    <source>
        <dbReference type="Google" id="ProtNLM"/>
    </source>
</evidence>
<protein>
    <recommendedName>
        <fullName evidence="3">DUF952 domain-containing protein</fullName>
    </recommendedName>
</protein>
<dbReference type="AlphaFoldDB" id="A0A5A7MZ95"/>
<accession>A0A5A7MZ95</accession>
<sequence>MRAPIYKIMSTAQWQAFKESGHFKGSEVDLADGYIHFSTREQVAETLDRHYKAVPDLVLLSVDVASLDGDALRWEAARGGQKFPHLYAPLPLHAVSAHSVLDLDEKGRHSLPTLPEHLA</sequence>
<dbReference type="SUPFAM" id="SSF56399">
    <property type="entry name" value="ADP-ribosylation"/>
    <property type="match status" value="1"/>
</dbReference>
<dbReference type="InterPro" id="IPR009297">
    <property type="entry name" value="DUF952"/>
</dbReference>
<dbReference type="RefSeq" id="WP_150002205.1">
    <property type="nucleotide sequence ID" value="NZ_BKCM01000006.1"/>
</dbReference>
<evidence type="ECO:0000313" key="2">
    <source>
        <dbReference type="Proteomes" id="UP000325187"/>
    </source>
</evidence>